<dbReference type="PROSITE" id="PS50115">
    <property type="entry name" value="ARFGAP"/>
    <property type="match status" value="1"/>
</dbReference>
<organism evidence="8 9">
    <name type="scientific">Stentor coeruleus</name>
    <dbReference type="NCBI Taxonomy" id="5963"/>
    <lineage>
        <taxon>Eukaryota</taxon>
        <taxon>Sar</taxon>
        <taxon>Alveolata</taxon>
        <taxon>Ciliophora</taxon>
        <taxon>Postciliodesmatophora</taxon>
        <taxon>Heterotrichea</taxon>
        <taxon>Heterotrichida</taxon>
        <taxon>Stentoridae</taxon>
        <taxon>Stentor</taxon>
    </lineage>
</organism>
<keyword evidence="2" id="KW-0479">Metal-binding</keyword>
<feature type="region of interest" description="Disordered" evidence="6">
    <location>
        <begin position="139"/>
        <end position="164"/>
    </location>
</feature>
<dbReference type="Pfam" id="PF01412">
    <property type="entry name" value="ArfGap"/>
    <property type="match status" value="1"/>
</dbReference>
<dbReference type="PANTHER" id="PTHR45705">
    <property type="entry name" value="FI20236P1"/>
    <property type="match status" value="1"/>
</dbReference>
<feature type="compositionally biased region" description="Basic and acidic residues" evidence="6">
    <location>
        <begin position="139"/>
        <end position="150"/>
    </location>
</feature>
<feature type="region of interest" description="Disordered" evidence="6">
    <location>
        <begin position="185"/>
        <end position="247"/>
    </location>
</feature>
<dbReference type="GO" id="GO:0008270">
    <property type="term" value="F:zinc ion binding"/>
    <property type="evidence" value="ECO:0007669"/>
    <property type="project" value="UniProtKB-KW"/>
</dbReference>
<dbReference type="FunFam" id="1.10.220.150:FF:000009">
    <property type="entry name" value="stromal membrane-associated protein 1 isoform X1"/>
    <property type="match status" value="1"/>
</dbReference>
<dbReference type="SMART" id="SM00105">
    <property type="entry name" value="ArfGap"/>
    <property type="match status" value="1"/>
</dbReference>
<dbReference type="Gene3D" id="1.10.220.150">
    <property type="entry name" value="Arf GTPase activating protein"/>
    <property type="match status" value="1"/>
</dbReference>
<keyword evidence="9" id="KW-1185">Reference proteome</keyword>
<keyword evidence="4" id="KW-0862">Zinc</keyword>
<gene>
    <name evidence="8" type="ORF">SteCoe_28834</name>
</gene>
<dbReference type="CDD" id="cd08204">
    <property type="entry name" value="ArfGap"/>
    <property type="match status" value="1"/>
</dbReference>
<feature type="domain" description="Arf-GAP" evidence="7">
    <location>
        <begin position="4"/>
        <end position="118"/>
    </location>
</feature>
<dbReference type="OrthoDB" id="312818at2759"/>
<dbReference type="EMBL" id="MPUH01000882">
    <property type="protein sequence ID" value="OMJ72666.1"/>
    <property type="molecule type" value="Genomic_DNA"/>
</dbReference>
<evidence type="ECO:0000256" key="2">
    <source>
        <dbReference type="ARBA" id="ARBA00022723"/>
    </source>
</evidence>
<dbReference type="PRINTS" id="PR00405">
    <property type="entry name" value="REVINTRACTNG"/>
</dbReference>
<evidence type="ECO:0000256" key="4">
    <source>
        <dbReference type="ARBA" id="ARBA00022833"/>
    </source>
</evidence>
<reference evidence="8 9" key="1">
    <citation type="submission" date="2016-11" db="EMBL/GenBank/DDBJ databases">
        <title>The macronuclear genome of Stentor coeruleus: a giant cell with tiny introns.</title>
        <authorList>
            <person name="Slabodnick M."/>
            <person name="Ruby J.G."/>
            <person name="Reiff S.B."/>
            <person name="Swart E.C."/>
            <person name="Gosai S."/>
            <person name="Prabakaran S."/>
            <person name="Witkowska E."/>
            <person name="Larue G.E."/>
            <person name="Fisher S."/>
            <person name="Freeman R.M."/>
            <person name="Gunawardena J."/>
            <person name="Chu W."/>
            <person name="Stover N.A."/>
            <person name="Gregory B.D."/>
            <person name="Nowacki M."/>
            <person name="Derisi J."/>
            <person name="Roy S.W."/>
            <person name="Marshall W.F."/>
            <person name="Sood P."/>
        </authorList>
    </citation>
    <scope>NUCLEOTIDE SEQUENCE [LARGE SCALE GENOMIC DNA]</scope>
    <source>
        <strain evidence="8">WM001</strain>
    </source>
</reference>
<dbReference type="GO" id="GO:0005737">
    <property type="term" value="C:cytoplasm"/>
    <property type="evidence" value="ECO:0007669"/>
    <property type="project" value="TreeGrafter"/>
</dbReference>
<comment type="caution">
    <text evidence="8">The sequence shown here is derived from an EMBL/GenBank/DDBJ whole genome shotgun (WGS) entry which is preliminary data.</text>
</comment>
<dbReference type="InterPro" id="IPR001164">
    <property type="entry name" value="ArfGAP_dom"/>
</dbReference>
<name>A0A1R2B7E2_9CILI</name>
<dbReference type="GO" id="GO:0005096">
    <property type="term" value="F:GTPase activator activity"/>
    <property type="evidence" value="ECO:0007669"/>
    <property type="project" value="UniProtKB-KW"/>
</dbReference>
<keyword evidence="3 5" id="KW-0863">Zinc-finger</keyword>
<dbReference type="AlphaFoldDB" id="A0A1R2B7E2"/>
<evidence type="ECO:0000256" key="6">
    <source>
        <dbReference type="SAM" id="MobiDB-lite"/>
    </source>
</evidence>
<dbReference type="PANTHER" id="PTHR45705:SF1">
    <property type="entry name" value="FI20236P1"/>
    <property type="match status" value="1"/>
</dbReference>
<evidence type="ECO:0000256" key="1">
    <source>
        <dbReference type="ARBA" id="ARBA00022468"/>
    </source>
</evidence>
<evidence type="ECO:0000313" key="9">
    <source>
        <dbReference type="Proteomes" id="UP000187209"/>
    </source>
</evidence>
<accession>A0A1R2B7E2</accession>
<evidence type="ECO:0000313" key="8">
    <source>
        <dbReference type="EMBL" id="OMJ72666.1"/>
    </source>
</evidence>
<sequence length="362" mass="40132">MDYHSRLNSILAKPGNKTCADCNGRNPRWASISLGVFVCIRCCGLHRALGTHISKMKSTTLDKWSPQMFAIFEAIDNDIANSYWESSMPKNHNKPVESTTAHSVEMFLRDKYERKLWIGSGPDPVSMSLQPKAVVREVKKEEVRREEKRPASSGPVITDLLADSPSIPSSNQPISFPSAIYHSHSVAHHHHHSSSPPGISPSFPQAHIAHSPNPALFSAFQNPPPNNQFPQFESPANPQFPPVANNQNQGFAIQNQYSGYQNNFVAENYPNAKSQLSQNYGSSQYANVNQAPNVVYNQQNPPINYSQVEAEKNKKINQVLSMYGPQSTPAPSNNNTGFKPLGAIAAQNFFSQNSRSQPYPTF</sequence>
<evidence type="ECO:0000256" key="3">
    <source>
        <dbReference type="ARBA" id="ARBA00022771"/>
    </source>
</evidence>
<dbReference type="Proteomes" id="UP000187209">
    <property type="component" value="Unassembled WGS sequence"/>
</dbReference>
<evidence type="ECO:0000256" key="5">
    <source>
        <dbReference type="PROSITE-ProRule" id="PRU00288"/>
    </source>
</evidence>
<protein>
    <recommendedName>
        <fullName evidence="7">Arf-GAP domain-containing protein</fullName>
    </recommendedName>
</protein>
<keyword evidence="1" id="KW-0343">GTPase activation</keyword>
<proteinExistence type="predicted"/>
<dbReference type="SUPFAM" id="SSF57863">
    <property type="entry name" value="ArfGap/RecO-like zinc finger"/>
    <property type="match status" value="1"/>
</dbReference>
<evidence type="ECO:0000259" key="7">
    <source>
        <dbReference type="PROSITE" id="PS50115"/>
    </source>
</evidence>
<dbReference type="InterPro" id="IPR051718">
    <property type="entry name" value="ARF_GTPase-activating"/>
</dbReference>
<feature type="compositionally biased region" description="Low complexity" evidence="6">
    <location>
        <begin position="194"/>
        <end position="204"/>
    </location>
</feature>
<dbReference type="InterPro" id="IPR037278">
    <property type="entry name" value="ARFGAP/RecO"/>
</dbReference>
<dbReference type="InterPro" id="IPR038508">
    <property type="entry name" value="ArfGAP_dom_sf"/>
</dbReference>